<dbReference type="RefSeq" id="WP_167704467.1">
    <property type="nucleotide sequence ID" value="NZ_CP118171.1"/>
</dbReference>
<proteinExistence type="predicted"/>
<feature type="transmembrane region" description="Helical" evidence="1">
    <location>
        <begin position="102"/>
        <end position="122"/>
    </location>
</feature>
<keyword evidence="1" id="KW-0472">Membrane</keyword>
<name>A0A968GDY6_9SPIO</name>
<keyword evidence="3" id="KW-1185">Reference proteome</keyword>
<comment type="caution">
    <text evidence="2">The sequence shown here is derived from an EMBL/GenBank/DDBJ whole genome shotgun (WGS) entry which is preliminary data.</text>
</comment>
<evidence type="ECO:0000313" key="2">
    <source>
        <dbReference type="EMBL" id="NIZ47738.1"/>
    </source>
</evidence>
<gene>
    <name evidence="2" type="ORF">HCT46_07410</name>
</gene>
<evidence type="ECO:0000313" key="3">
    <source>
        <dbReference type="Proteomes" id="UP000752013"/>
    </source>
</evidence>
<reference evidence="2" key="1">
    <citation type="submission" date="2020-03" db="EMBL/GenBank/DDBJ databases">
        <title>Spirochaetal bacteria isolated from arthropods constitute a novel genus Entomospira genus novum within the order Spirochaetales.</title>
        <authorList>
            <person name="Grana-Miraglia L."/>
            <person name="Sikutova S."/>
            <person name="Fingerle V."/>
            <person name="Sing A."/>
            <person name="Castillo-Ramirez S."/>
            <person name="Margos G."/>
            <person name="Rudolf I."/>
        </authorList>
    </citation>
    <scope>NUCLEOTIDE SEQUENCE</scope>
    <source>
        <strain evidence="2">BR208</strain>
    </source>
</reference>
<organism evidence="2 3">
    <name type="scientific">Entomospira nematocerorum</name>
    <dbReference type="NCBI Taxonomy" id="2719987"/>
    <lineage>
        <taxon>Bacteria</taxon>
        <taxon>Pseudomonadati</taxon>
        <taxon>Spirochaetota</taxon>
        <taxon>Spirochaetia</taxon>
        <taxon>Spirochaetales</taxon>
        <taxon>Spirochaetaceae</taxon>
        <taxon>Entomospira</taxon>
    </lineage>
</organism>
<keyword evidence="1" id="KW-0812">Transmembrane</keyword>
<dbReference type="Proteomes" id="UP000752013">
    <property type="component" value="Unassembled WGS sequence"/>
</dbReference>
<accession>A0A968GDY6</accession>
<protein>
    <submittedName>
        <fullName evidence="2">Uncharacterized protein</fullName>
    </submittedName>
</protein>
<sequence length="129" mass="15026">MSEELSVKVARLETAVRKDQEHQQREITELKSSVHILSREFHASQGELKSVGELYQLYRSLTNRIERDSEKRDAQHKELLNALSKKLDAGAPAKWAVNFQKIMQWLIWFFMLMGAFGMGNWLQATLIQH</sequence>
<dbReference type="EMBL" id="JAATLK010000004">
    <property type="protein sequence ID" value="NIZ47738.1"/>
    <property type="molecule type" value="Genomic_DNA"/>
</dbReference>
<evidence type="ECO:0000256" key="1">
    <source>
        <dbReference type="SAM" id="Phobius"/>
    </source>
</evidence>
<keyword evidence="1" id="KW-1133">Transmembrane helix</keyword>
<dbReference type="AlphaFoldDB" id="A0A968GDY6"/>